<dbReference type="EMBL" id="BANI01000010">
    <property type="protein sequence ID" value="GAN95084.1"/>
    <property type="molecule type" value="Genomic_DNA"/>
</dbReference>
<evidence type="ECO:0000313" key="1">
    <source>
        <dbReference type="EMBL" id="GAN95084.1"/>
    </source>
</evidence>
<dbReference type="AlphaFoldDB" id="A0A0D6PV74"/>
<protein>
    <submittedName>
        <fullName evidence="1">Uncharacterized protein</fullName>
    </submittedName>
</protein>
<evidence type="ECO:0000313" key="2">
    <source>
        <dbReference type="Proteomes" id="UP000032675"/>
    </source>
</evidence>
<name>A0A0D6PV74_KOMEU</name>
<dbReference type="Proteomes" id="UP000032675">
    <property type="component" value="Unassembled WGS sequence"/>
</dbReference>
<gene>
    <name evidence="1" type="ORF">Geu3261_0010_020</name>
</gene>
<comment type="caution">
    <text evidence="1">The sequence shown here is derived from an EMBL/GenBank/DDBJ whole genome shotgun (WGS) entry which is preliminary data.</text>
</comment>
<sequence length="63" mass="7599">MSELYETGQPYERRRSTPFEVWIRRSLHARFDMVCSEKFPVEIQGEFDLCCATYPHMEHDRDA</sequence>
<dbReference type="RefSeq" id="WP_010510610.1">
    <property type="nucleotide sequence ID" value="NZ_BANI01000010.1"/>
</dbReference>
<organism evidence="1 2">
    <name type="scientific">Komagataeibacter europaeus NBRC 3261</name>
    <dbReference type="NCBI Taxonomy" id="1234669"/>
    <lineage>
        <taxon>Bacteria</taxon>
        <taxon>Pseudomonadati</taxon>
        <taxon>Pseudomonadota</taxon>
        <taxon>Alphaproteobacteria</taxon>
        <taxon>Acetobacterales</taxon>
        <taxon>Acetobacteraceae</taxon>
        <taxon>Komagataeibacter</taxon>
    </lineage>
</organism>
<accession>A0A0D6PV74</accession>
<reference evidence="1 2" key="1">
    <citation type="submission" date="2012-11" db="EMBL/GenBank/DDBJ databases">
        <title>Whole genome sequence of Gluconacetobacter europaeus NBRC3261.</title>
        <authorList>
            <person name="Azuma Y."/>
            <person name="Higashiura N."/>
            <person name="Hirakawa H."/>
            <person name="Matsushita K."/>
        </authorList>
    </citation>
    <scope>NUCLEOTIDE SEQUENCE [LARGE SCALE GENOMIC DNA]</scope>
    <source>
        <strain evidence="1 2">NBRC 3261</strain>
    </source>
</reference>
<proteinExistence type="predicted"/>